<reference evidence="3" key="1">
    <citation type="journal article" date="2019" name="Int. J. Syst. Evol. Microbiol.">
        <title>The Global Catalogue of Microorganisms (GCM) 10K type strain sequencing project: providing services to taxonomists for standard genome sequencing and annotation.</title>
        <authorList>
            <consortium name="The Broad Institute Genomics Platform"/>
            <consortium name="The Broad Institute Genome Sequencing Center for Infectious Disease"/>
            <person name="Wu L."/>
            <person name="Ma J."/>
        </authorList>
    </citation>
    <scope>NUCLEOTIDE SEQUENCE [LARGE SCALE GENOMIC DNA]</scope>
    <source>
        <strain evidence="3">JCM 17085</strain>
    </source>
</reference>
<proteinExistence type="predicted"/>
<evidence type="ECO:0000256" key="1">
    <source>
        <dbReference type="SAM" id="SignalP"/>
    </source>
</evidence>
<dbReference type="Gene3D" id="2.60.40.1120">
    <property type="entry name" value="Carboxypeptidase-like, regulatory domain"/>
    <property type="match status" value="1"/>
</dbReference>
<evidence type="ECO:0000313" key="2">
    <source>
        <dbReference type="EMBL" id="GAA4087600.1"/>
    </source>
</evidence>
<name>A0ABP7WF22_9SPHI</name>
<dbReference type="Pfam" id="PF13715">
    <property type="entry name" value="CarbopepD_reg_2"/>
    <property type="match status" value="1"/>
</dbReference>
<dbReference type="EMBL" id="BAABCV010000002">
    <property type="protein sequence ID" value="GAA4087600.1"/>
    <property type="molecule type" value="Genomic_DNA"/>
</dbReference>
<keyword evidence="1" id="KW-0732">Signal</keyword>
<evidence type="ECO:0000313" key="3">
    <source>
        <dbReference type="Proteomes" id="UP001500841"/>
    </source>
</evidence>
<dbReference type="InterPro" id="IPR013784">
    <property type="entry name" value="Carb-bd-like_fold"/>
</dbReference>
<dbReference type="RefSeq" id="WP_345100943.1">
    <property type="nucleotide sequence ID" value="NZ_BAABCV010000002.1"/>
</dbReference>
<dbReference type="Proteomes" id="UP001500841">
    <property type="component" value="Unassembled WGS sequence"/>
</dbReference>
<comment type="caution">
    <text evidence="2">The sequence shown here is derived from an EMBL/GenBank/DDBJ whole genome shotgun (WGS) entry which is preliminary data.</text>
</comment>
<evidence type="ECO:0008006" key="4">
    <source>
        <dbReference type="Google" id="ProtNLM"/>
    </source>
</evidence>
<feature type="signal peptide" evidence="1">
    <location>
        <begin position="1"/>
        <end position="18"/>
    </location>
</feature>
<keyword evidence="3" id="KW-1185">Reference proteome</keyword>
<sequence>MKYLFSLILFFFQFGAFAQATYTIGGTVIEATGAKIQSATVFIAGTQNITATDEQGNFVFRNLLPGNYQLVVNMMGYNSHKQSVTIKSRSETLNIIITGKKNALNEVVVGAKKQLPKDLKRFTRFFLGYMRDPQLCRIVNPGLINFSHTDTTLTATTDDFLIIENEILGYRVKYLLKSFFCKPNGFYFFDGDYTFEPLVGTAKQQRIWNKNRKTAYEGSAMHFLRALYAGTTRKEGFLVYRSTTDDALILERNPSDPQQFVTRKDSNSISVNIKPMVLVVQNKEKAAQLDVISNKEPKKYIMGIGLPQRYTLFKLKAEVDSRGSITGRDTYLDFGYWGVFGVANLLPFEYKPE</sequence>
<protein>
    <recommendedName>
        <fullName evidence="4">Carboxypeptidase-like regulatory domain-containing protein</fullName>
    </recommendedName>
</protein>
<dbReference type="SUPFAM" id="SSF49452">
    <property type="entry name" value="Starch-binding domain-like"/>
    <property type="match status" value="1"/>
</dbReference>
<feature type="chain" id="PRO_5046141212" description="Carboxypeptidase-like regulatory domain-containing protein" evidence="1">
    <location>
        <begin position="19"/>
        <end position="353"/>
    </location>
</feature>
<gene>
    <name evidence="2" type="ORF">GCM10022392_05830</name>
</gene>
<organism evidence="2 3">
    <name type="scientific">Mucilaginibacter panaciglaebae</name>
    <dbReference type="NCBI Taxonomy" id="502331"/>
    <lineage>
        <taxon>Bacteria</taxon>
        <taxon>Pseudomonadati</taxon>
        <taxon>Bacteroidota</taxon>
        <taxon>Sphingobacteriia</taxon>
        <taxon>Sphingobacteriales</taxon>
        <taxon>Sphingobacteriaceae</taxon>
        <taxon>Mucilaginibacter</taxon>
    </lineage>
</organism>
<accession>A0ABP7WF22</accession>